<gene>
    <name evidence="1" type="ORF">EU348_14625</name>
</gene>
<sequence length="104" mass="12299">MNLFFMERPYLFLSPGLFNKYETPCVTAFETLFNKRSSNHFKKYKGKLLTSILSAAGRTVFNNKNYGLYHELLKYNGFEPEKALIKLPEEWKKMNNLKQIYTSN</sequence>
<reference evidence="1" key="1">
    <citation type="submission" date="2019-01" db="EMBL/GenBank/DDBJ databases">
        <title>Whole Genome Sequencing for Putative Detection of Antimicrobial Resistance and Potential Virulence Factors in Chryseobacterium indologenes isolated from Nile Tilapia in Tanzania.</title>
        <authorList>
            <person name="Mwega E."/>
            <person name="Mutoloki S."/>
            <person name="Mugimba K."/>
            <person name="Colquhoun D."/>
            <person name="Mdegela R."/>
            <person name="Evensen O."/>
            <person name="Wasteson Y."/>
        </authorList>
    </citation>
    <scope>NUCLEOTIDE SEQUENCE [LARGE SCALE GENOMIC DNA]</scope>
    <source>
        <strain evidence="1">StR 01</strain>
    </source>
</reference>
<organism evidence="1">
    <name type="scientific">Chryseobacterium indologenes</name>
    <name type="common">Flavobacterium indologenes</name>
    <dbReference type="NCBI Taxonomy" id="253"/>
    <lineage>
        <taxon>Bacteria</taxon>
        <taxon>Pseudomonadati</taxon>
        <taxon>Bacteroidota</taxon>
        <taxon>Flavobacteriia</taxon>
        <taxon>Flavobacteriales</taxon>
        <taxon>Weeksellaceae</taxon>
        <taxon>Chryseobacterium group</taxon>
        <taxon>Chryseobacterium</taxon>
    </lineage>
</organism>
<name>A0A411DPQ7_CHRID</name>
<dbReference type="EMBL" id="CP035532">
    <property type="protein sequence ID" value="QBA22352.1"/>
    <property type="molecule type" value="Genomic_DNA"/>
</dbReference>
<evidence type="ECO:0000313" key="1">
    <source>
        <dbReference type="EMBL" id="QBA22352.1"/>
    </source>
</evidence>
<proteinExistence type="predicted"/>
<dbReference type="AlphaFoldDB" id="A0A411DPQ7"/>
<accession>A0A411DPQ7</accession>
<protein>
    <submittedName>
        <fullName evidence="1">Uncharacterized protein</fullName>
    </submittedName>
</protein>